<evidence type="ECO:0000313" key="4">
    <source>
        <dbReference type="Proteomes" id="UP000316688"/>
    </source>
</evidence>
<feature type="compositionally biased region" description="Basic and acidic residues" evidence="1">
    <location>
        <begin position="150"/>
        <end position="169"/>
    </location>
</feature>
<feature type="transmembrane region" description="Helical" evidence="2">
    <location>
        <begin position="12"/>
        <end position="32"/>
    </location>
</feature>
<keyword evidence="2" id="KW-1133">Transmembrane helix</keyword>
<name>A0A557RJ88_9GAMM</name>
<sequence length="169" mass="17785">MLPSAFKESQSGATVPTVLVLFVTIPLAELFLLIEVGSWIGALPTIGLCLLTAMMGAALLRQQGLQTLARARNNLDRGSLPAVELLEGAALIIGGALLLTPGLVTDVIGFLCLIPPTRRWLVRLALARMAVRVGPAGPPPGSGSGSAGGSDDRHIIEGEYERRDDDPRR</sequence>
<organism evidence="3 4">
    <name type="scientific">Spiribacter aquaticus</name>
    <dbReference type="NCBI Taxonomy" id="1935996"/>
    <lineage>
        <taxon>Bacteria</taxon>
        <taxon>Pseudomonadati</taxon>
        <taxon>Pseudomonadota</taxon>
        <taxon>Gammaproteobacteria</taxon>
        <taxon>Chromatiales</taxon>
        <taxon>Ectothiorhodospiraceae</taxon>
        <taxon>Spiribacter</taxon>
    </lineage>
</organism>
<evidence type="ECO:0000313" key="3">
    <source>
        <dbReference type="EMBL" id="TVO65210.1"/>
    </source>
</evidence>
<dbReference type="PANTHER" id="PTHR35335">
    <property type="entry name" value="UPF0716 PROTEIN FXSA"/>
    <property type="match status" value="1"/>
</dbReference>
<feature type="transmembrane region" description="Helical" evidence="2">
    <location>
        <begin position="39"/>
        <end position="60"/>
    </location>
</feature>
<evidence type="ECO:0000256" key="1">
    <source>
        <dbReference type="SAM" id="MobiDB-lite"/>
    </source>
</evidence>
<comment type="caution">
    <text evidence="3">The sequence shown here is derived from an EMBL/GenBank/DDBJ whole genome shotgun (WGS) entry which is preliminary data.</text>
</comment>
<dbReference type="GO" id="GO:0016020">
    <property type="term" value="C:membrane"/>
    <property type="evidence" value="ECO:0007669"/>
    <property type="project" value="InterPro"/>
</dbReference>
<dbReference type="Proteomes" id="UP000316688">
    <property type="component" value="Unassembled WGS sequence"/>
</dbReference>
<dbReference type="InterPro" id="IPR007313">
    <property type="entry name" value="FxsA"/>
</dbReference>
<dbReference type="EMBL" id="VMKP01000002">
    <property type="protein sequence ID" value="TVO65210.1"/>
    <property type="molecule type" value="Genomic_DNA"/>
</dbReference>
<feature type="region of interest" description="Disordered" evidence="1">
    <location>
        <begin position="135"/>
        <end position="169"/>
    </location>
</feature>
<reference evidence="3 4" key="1">
    <citation type="submission" date="2019-07" db="EMBL/GenBank/DDBJ databases">
        <title>Reclasification of Spiribacter aquaticus.</title>
        <authorList>
            <person name="Leon M.J."/>
            <person name="Sanchez-Porro C."/>
            <person name="Ventosa A."/>
        </authorList>
    </citation>
    <scope>NUCLEOTIDE SEQUENCE [LARGE SCALE GENOMIC DNA]</scope>
    <source>
        <strain evidence="3 4">SP30</strain>
    </source>
</reference>
<proteinExistence type="predicted"/>
<keyword evidence="2" id="KW-0812">Transmembrane</keyword>
<dbReference type="PANTHER" id="PTHR35335:SF1">
    <property type="entry name" value="UPF0716 PROTEIN FXSA"/>
    <property type="match status" value="1"/>
</dbReference>
<keyword evidence="2" id="KW-0472">Membrane</keyword>
<gene>
    <name evidence="3" type="ORF">FPL11_03740</name>
</gene>
<dbReference type="AlphaFoldDB" id="A0A557RJ88"/>
<dbReference type="NCBIfam" id="NF008528">
    <property type="entry name" value="PRK11463.1-2"/>
    <property type="match status" value="1"/>
</dbReference>
<keyword evidence="4" id="KW-1185">Reference proteome</keyword>
<accession>A0A557RJ88</accession>
<dbReference type="Pfam" id="PF04186">
    <property type="entry name" value="FxsA"/>
    <property type="match status" value="1"/>
</dbReference>
<evidence type="ECO:0000256" key="2">
    <source>
        <dbReference type="SAM" id="Phobius"/>
    </source>
</evidence>
<feature type="transmembrane region" description="Helical" evidence="2">
    <location>
        <begin position="89"/>
        <end position="114"/>
    </location>
</feature>
<protein>
    <submittedName>
        <fullName evidence="3">FxsA family protein</fullName>
    </submittedName>
</protein>